<organism evidence="1 2">
    <name type="scientific">Psychrobacter piscatorii</name>
    <dbReference type="NCBI Taxonomy" id="554343"/>
    <lineage>
        <taxon>Bacteria</taxon>
        <taxon>Pseudomonadati</taxon>
        <taxon>Pseudomonadota</taxon>
        <taxon>Gammaproteobacteria</taxon>
        <taxon>Moraxellales</taxon>
        <taxon>Moraxellaceae</taxon>
        <taxon>Psychrobacter</taxon>
    </lineage>
</organism>
<evidence type="ECO:0000313" key="1">
    <source>
        <dbReference type="EMBL" id="KRU21618.1"/>
    </source>
</evidence>
<sequence>MTTTQQKAHATNTGLITVLGDHSPATEQTLQGDELLIQLYNLLEPSSLLDIQHEIAPTTGEHAGVKQQTTGTVGVILHNRIFEAISLLCIKPNDSGLPFVTDTSQSCALFLGTPQSDYELVIVDNYLDGVKLAKHFAHEQIIVAVSPTPYLFLDTVKHFAHDTQVTIFPSIEHKDKVKKQFAGCNVKVVIAPLGVMTHLECGKSYTEILSFDDTQIIDLELADWAKPKPINHTLPPVTSITKNMLPEPLYNYAMNSAERLNVSLEFVAVPLLVALGSVVGTKVAIMPKRYDDWDIVPNL</sequence>
<protein>
    <submittedName>
        <fullName evidence="1">Uncharacterized protein</fullName>
    </submittedName>
</protein>
<dbReference type="Proteomes" id="UP000051202">
    <property type="component" value="Unassembled WGS sequence"/>
</dbReference>
<gene>
    <name evidence="1" type="ORF">AS194_11675</name>
</gene>
<keyword evidence="2" id="KW-1185">Reference proteome</keyword>
<accession>A0A0T6DP71</accession>
<reference evidence="1 2" key="1">
    <citation type="submission" date="2015-11" db="EMBL/GenBank/DDBJ databases">
        <title>Permanent draft genome of Psychrobacter piscatorii LQ58.</title>
        <authorList>
            <person name="Zhou M."/>
            <person name="Dong B."/>
            <person name="Liu Q."/>
        </authorList>
    </citation>
    <scope>NUCLEOTIDE SEQUENCE [LARGE SCALE GENOMIC DNA]</scope>
    <source>
        <strain evidence="1 2">LQ58</strain>
    </source>
</reference>
<dbReference type="RefSeq" id="WP_058025588.1">
    <property type="nucleotide sequence ID" value="NZ_LNDJ01000103.1"/>
</dbReference>
<proteinExistence type="predicted"/>
<evidence type="ECO:0000313" key="2">
    <source>
        <dbReference type="Proteomes" id="UP000051202"/>
    </source>
</evidence>
<comment type="caution">
    <text evidence="1">The sequence shown here is derived from an EMBL/GenBank/DDBJ whole genome shotgun (WGS) entry which is preliminary data.</text>
</comment>
<dbReference type="AlphaFoldDB" id="A0A0T6DP71"/>
<dbReference type="STRING" id="554343.AS194_11675"/>
<name>A0A0T6DP71_9GAMM</name>
<dbReference type="EMBL" id="LNDJ01000103">
    <property type="protein sequence ID" value="KRU21618.1"/>
    <property type="molecule type" value="Genomic_DNA"/>
</dbReference>